<reference evidence="3 4" key="1">
    <citation type="submission" date="2020-02" db="EMBL/GenBank/DDBJ databases">
        <title>Genomic and physiological characterization of two novel Nitrospinaceae genera.</title>
        <authorList>
            <person name="Mueller A.J."/>
            <person name="Jung M.-Y."/>
            <person name="Strachan C.R."/>
            <person name="Herbold C.W."/>
            <person name="Kirkegaard R.H."/>
            <person name="Daims H."/>
        </authorList>
    </citation>
    <scope>NUCLEOTIDE SEQUENCE [LARGE SCALE GENOMIC DNA]</scope>
    <source>
        <strain evidence="3">EB</strain>
    </source>
</reference>
<dbReference type="Proteomes" id="UP000594688">
    <property type="component" value="Chromosome"/>
</dbReference>
<feature type="region of interest" description="Disordered" evidence="1">
    <location>
        <begin position="63"/>
        <end position="120"/>
    </location>
</feature>
<dbReference type="EMBL" id="CP048685">
    <property type="protein sequence ID" value="QPJ60400.1"/>
    <property type="molecule type" value="Genomic_DNA"/>
</dbReference>
<feature type="compositionally biased region" description="Basic residues" evidence="1">
    <location>
        <begin position="99"/>
        <end position="120"/>
    </location>
</feature>
<evidence type="ECO:0000313" key="3">
    <source>
        <dbReference type="EMBL" id="QPJ60400.1"/>
    </source>
</evidence>
<accession>A0A7T0BT00</accession>
<name>A0A7T0BT00_9BACT</name>
<evidence type="ECO:0008006" key="5">
    <source>
        <dbReference type="Google" id="ProtNLM"/>
    </source>
</evidence>
<keyword evidence="2" id="KW-0732">Signal</keyword>
<feature type="chain" id="PRO_5032570519" description="Glycine zipper domain-containing protein" evidence="2">
    <location>
        <begin position="21"/>
        <end position="303"/>
    </location>
</feature>
<evidence type="ECO:0000313" key="4">
    <source>
        <dbReference type="Proteomes" id="UP000594688"/>
    </source>
</evidence>
<evidence type="ECO:0000256" key="1">
    <source>
        <dbReference type="SAM" id="MobiDB-lite"/>
    </source>
</evidence>
<organism evidence="3 4">
    <name type="scientific">Candidatus Nitronauta litoralis</name>
    <dbReference type="NCBI Taxonomy" id="2705533"/>
    <lineage>
        <taxon>Bacteria</taxon>
        <taxon>Pseudomonadati</taxon>
        <taxon>Nitrospinota/Tectimicrobiota group</taxon>
        <taxon>Nitrospinota</taxon>
        <taxon>Nitrospinia</taxon>
        <taxon>Nitrospinales</taxon>
        <taxon>Nitrospinaceae</taxon>
        <taxon>Candidatus Nitronauta</taxon>
    </lineage>
</organism>
<proteinExistence type="predicted"/>
<dbReference type="KEGG" id="nli:G3M70_00230"/>
<gene>
    <name evidence="3" type="ORF">G3M70_00230</name>
</gene>
<dbReference type="AlphaFoldDB" id="A0A7T0BT00"/>
<feature type="signal peptide" evidence="2">
    <location>
        <begin position="1"/>
        <end position="20"/>
    </location>
</feature>
<protein>
    <recommendedName>
        <fullName evidence="5">Glycine zipper domain-containing protein</fullName>
    </recommendedName>
</protein>
<evidence type="ECO:0000256" key="2">
    <source>
        <dbReference type="SAM" id="SignalP"/>
    </source>
</evidence>
<feature type="compositionally biased region" description="Basic residues" evidence="1">
    <location>
        <begin position="73"/>
        <end position="87"/>
    </location>
</feature>
<sequence>MKRFCLAIAILFGFANQALAHQPEMKIAHAGWSQNEIHFARSSMNDPSPIPVESKSKFIILADRDDDDDDGGHHHKGKGKKKHWKKHHDGDDDDDGYRGKKRKKNKKNKHKHKKHWKKEHRHYDYHDAKWKPYHNRRLPAWARDCGLPPGLAKQNKIPPGWEKKCRKGYKYYEREDEFRRDVEIEYSKTHGRRPGDSGKIDTNAPSYQVIYNMDDSDCKVKALKQAGSVGEGVAKGAVYGGILGAATGVLIEAVQEDGNQEHGAIYGATGGAAGGAVLGGILASNEFKEQYRECMRRRGHKVR</sequence>